<reference evidence="1 2" key="1">
    <citation type="submission" date="2021-05" db="EMBL/GenBank/DDBJ databases">
        <title>Novel species in genus Arthrobacter.</title>
        <authorList>
            <person name="Zhang G."/>
        </authorList>
    </citation>
    <scope>NUCLEOTIDE SEQUENCE [LARGE SCALE GENOMIC DNA]</scope>
    <source>
        <strain evidence="2">zg-ZUI227</strain>
    </source>
</reference>
<dbReference type="Proteomes" id="UP000676885">
    <property type="component" value="Chromosome"/>
</dbReference>
<evidence type="ECO:0000313" key="2">
    <source>
        <dbReference type="Proteomes" id="UP000676885"/>
    </source>
</evidence>
<sequence>MALDSVPWFIGGGAEHSPAVARMLAYAATSGATGVISPSDLRVTALPTPGAAVRIMPGGAAILNRYPGAANQSYTARNASATDVAVPATGSSGGATRYLILRVDDPEFGGQAPTNVVDGPYVRAVLVSSITNLAYPFVPLAKITQPANTATITQAMIADIRDIANPREKQVIIPRPLQGSDVPAAGFDQLNGATSDGQPYPFYAQGANQSGNTLLIPEWATRMQIEATWIAVRMQPANTDGFGDYWVDFGPVVRPEKLKYSTRVYHWDQVAGDFSRNNWELADEVAIPEELRGQNVSFLMKASRQGAAYPRMDGRSGYKLKVRFLERADSGVA</sequence>
<keyword evidence="2" id="KW-1185">Reference proteome</keyword>
<dbReference type="KEGG" id="ajg:KKR91_01115"/>
<accession>A0A975M614</accession>
<evidence type="ECO:0000313" key="1">
    <source>
        <dbReference type="EMBL" id="QWC10284.1"/>
    </source>
</evidence>
<dbReference type="EMBL" id="CP076022">
    <property type="protein sequence ID" value="QWC10284.1"/>
    <property type="molecule type" value="Genomic_DNA"/>
</dbReference>
<dbReference type="RefSeq" id="WP_210231524.1">
    <property type="nucleotide sequence ID" value="NZ_CP076022.1"/>
</dbReference>
<proteinExistence type="predicted"/>
<gene>
    <name evidence="1" type="ORF">KKR91_01115</name>
</gene>
<name>A0A975M614_9MICC</name>
<dbReference type="AlphaFoldDB" id="A0A975M614"/>
<organism evidence="1 2">
    <name type="scientific">Arthrobacter jiangjiafuii</name>
    <dbReference type="NCBI Taxonomy" id="2817475"/>
    <lineage>
        <taxon>Bacteria</taxon>
        <taxon>Bacillati</taxon>
        <taxon>Actinomycetota</taxon>
        <taxon>Actinomycetes</taxon>
        <taxon>Micrococcales</taxon>
        <taxon>Micrococcaceae</taxon>
        <taxon>Arthrobacter</taxon>
    </lineage>
</organism>
<protein>
    <submittedName>
        <fullName evidence="1">Uncharacterized protein</fullName>
    </submittedName>
</protein>